<dbReference type="GO" id="GO:0005886">
    <property type="term" value="C:plasma membrane"/>
    <property type="evidence" value="ECO:0007669"/>
    <property type="project" value="UniProtKB-SubCell"/>
</dbReference>
<keyword evidence="11" id="KW-1185">Reference proteome</keyword>
<feature type="transmembrane region" description="Helical" evidence="7">
    <location>
        <begin position="6"/>
        <end position="27"/>
    </location>
</feature>
<proteinExistence type="inferred from homology"/>
<dbReference type="NCBIfam" id="TIGR00445">
    <property type="entry name" value="mraY"/>
    <property type="match status" value="1"/>
</dbReference>
<keyword evidence="5 7" id="KW-1133">Transmembrane helix</keyword>
<evidence type="ECO:0000256" key="7">
    <source>
        <dbReference type="HAMAP-Rule" id="MF_00038"/>
    </source>
</evidence>
<keyword evidence="7" id="KW-0573">Peptidoglycan synthesis</keyword>
<dbReference type="GO" id="GO:0009252">
    <property type="term" value="P:peptidoglycan biosynthetic process"/>
    <property type="evidence" value="ECO:0007669"/>
    <property type="project" value="UniProtKB-UniRule"/>
</dbReference>
<evidence type="ECO:0000313" key="11">
    <source>
        <dbReference type="Proteomes" id="UP000199208"/>
    </source>
</evidence>
<feature type="binding site" evidence="9">
    <location>
        <position position="225"/>
    </location>
    <ligand>
        <name>Mg(2+)</name>
        <dbReference type="ChEBI" id="CHEBI:18420"/>
    </ligand>
</feature>
<comment type="pathway">
    <text evidence="7">Cell wall biogenesis; peptidoglycan biosynthesis.</text>
</comment>
<feature type="binding site" evidence="9">
    <location>
        <position position="165"/>
    </location>
    <ligand>
        <name>Mg(2+)</name>
        <dbReference type="ChEBI" id="CHEBI:18420"/>
    </ligand>
</feature>
<dbReference type="Proteomes" id="UP000199208">
    <property type="component" value="Unassembled WGS sequence"/>
</dbReference>
<evidence type="ECO:0000256" key="8">
    <source>
        <dbReference type="NCBIfam" id="TIGR00445"/>
    </source>
</evidence>
<evidence type="ECO:0000256" key="9">
    <source>
        <dbReference type="PIRSR" id="PIRSR600715-1"/>
    </source>
</evidence>
<dbReference type="InterPro" id="IPR000715">
    <property type="entry name" value="Glycosyl_transferase_4"/>
</dbReference>
<comment type="similarity">
    <text evidence="2 7">Belongs to the glycosyltransferase 4 family. MraY subfamily.</text>
</comment>
<dbReference type="GO" id="GO:0051992">
    <property type="term" value="F:UDP-N-acetylmuramoyl-L-alanyl-D-glutamyl-meso-2,6-diaminopimelyl-D-alanyl-D-alanine:undecaprenyl-phosphate transferase activity"/>
    <property type="evidence" value="ECO:0007669"/>
    <property type="project" value="RHEA"/>
</dbReference>
<keyword evidence="7 9" id="KW-0479">Metal-binding</keyword>
<comment type="catalytic activity">
    <reaction evidence="7">
        <text>UDP-N-acetyl-alpha-D-muramoyl-L-alanyl-gamma-D-glutamyl-meso-2,6-diaminopimeloyl-D-alanyl-D-alanine + di-trans,octa-cis-undecaprenyl phosphate = di-trans,octa-cis-undecaprenyl diphospho-N-acetyl-alpha-D-muramoyl-L-alanyl-D-glutamyl-meso-2,6-diaminopimeloyl-D-alanyl-D-alanine + UMP</text>
        <dbReference type="Rhea" id="RHEA:28386"/>
        <dbReference type="ChEBI" id="CHEBI:57865"/>
        <dbReference type="ChEBI" id="CHEBI:60392"/>
        <dbReference type="ChEBI" id="CHEBI:61386"/>
        <dbReference type="ChEBI" id="CHEBI:61387"/>
        <dbReference type="EC" id="2.7.8.13"/>
    </reaction>
</comment>
<evidence type="ECO:0000256" key="3">
    <source>
        <dbReference type="ARBA" id="ARBA00022679"/>
    </source>
</evidence>
<keyword evidence="7" id="KW-1003">Cell membrane</keyword>
<dbReference type="OrthoDB" id="9805475at2"/>
<keyword evidence="7" id="KW-0131">Cell cycle</keyword>
<keyword evidence="6 7" id="KW-0472">Membrane</keyword>
<dbReference type="AlphaFoldDB" id="A0A1G5RT59"/>
<evidence type="ECO:0000256" key="4">
    <source>
        <dbReference type="ARBA" id="ARBA00022692"/>
    </source>
</evidence>
<dbReference type="PANTHER" id="PTHR22926:SF5">
    <property type="entry name" value="PHOSPHO-N-ACETYLMURAMOYL-PENTAPEPTIDE-TRANSFERASE HOMOLOG"/>
    <property type="match status" value="1"/>
</dbReference>
<dbReference type="PROSITE" id="PS01348">
    <property type="entry name" value="MRAY_2"/>
    <property type="match status" value="1"/>
</dbReference>
<keyword evidence="7 9" id="KW-0460">Magnesium</keyword>
<feature type="transmembrane region" description="Helical" evidence="7">
    <location>
        <begin position="48"/>
        <end position="70"/>
    </location>
</feature>
<keyword evidence="7" id="KW-0132">Cell division</keyword>
<feature type="transmembrane region" description="Helical" evidence="7">
    <location>
        <begin position="196"/>
        <end position="214"/>
    </location>
</feature>
<feature type="transmembrane region" description="Helical" evidence="7">
    <location>
        <begin position="296"/>
        <end position="315"/>
    </location>
</feature>
<comment type="function">
    <text evidence="7">Catalyzes the initial step of the lipid cycle reactions in the biosynthesis of the cell wall peptidoglycan: transfers peptidoglycan precursor phospho-MurNAc-pentapeptide from UDP-MurNAc-pentapeptide onto the lipid carrier undecaprenyl phosphate, yielding undecaprenyl-pyrophosphoryl-MurNAc-pentapeptide, known as lipid I.</text>
</comment>
<keyword evidence="7" id="KW-0961">Cell wall biogenesis/degradation</keyword>
<comment type="cofactor">
    <cofactor evidence="7 9">
        <name>Mg(2+)</name>
        <dbReference type="ChEBI" id="CHEBI:18420"/>
    </cofactor>
</comment>
<keyword evidence="3 7" id="KW-0808">Transferase</keyword>
<evidence type="ECO:0000256" key="1">
    <source>
        <dbReference type="ARBA" id="ARBA00004141"/>
    </source>
</evidence>
<evidence type="ECO:0000256" key="5">
    <source>
        <dbReference type="ARBA" id="ARBA00022989"/>
    </source>
</evidence>
<dbReference type="InterPro" id="IPR018480">
    <property type="entry name" value="PNAcMuramoyl-5peptid_Trfase_CS"/>
</dbReference>
<dbReference type="GO" id="GO:0046872">
    <property type="term" value="F:metal ion binding"/>
    <property type="evidence" value="ECO:0007669"/>
    <property type="project" value="UniProtKB-KW"/>
</dbReference>
<dbReference type="RefSeq" id="WP_092589331.1">
    <property type="nucleotide sequence ID" value="NZ_FMWL01000002.1"/>
</dbReference>
<dbReference type="GO" id="GO:0071555">
    <property type="term" value="P:cell wall organization"/>
    <property type="evidence" value="ECO:0007669"/>
    <property type="project" value="UniProtKB-KW"/>
</dbReference>
<dbReference type="UniPathway" id="UPA00219"/>
<feature type="transmembrane region" description="Helical" evidence="7">
    <location>
        <begin position="116"/>
        <end position="136"/>
    </location>
</feature>
<dbReference type="CDD" id="cd06852">
    <property type="entry name" value="GT_MraY"/>
    <property type="match status" value="1"/>
</dbReference>
<dbReference type="HAMAP" id="MF_00038">
    <property type="entry name" value="MraY"/>
    <property type="match status" value="1"/>
</dbReference>
<feature type="transmembrane region" description="Helical" evidence="7">
    <location>
        <begin position="76"/>
        <end position="96"/>
    </location>
</feature>
<reference evidence="10 11" key="1">
    <citation type="submission" date="2016-10" db="EMBL/GenBank/DDBJ databases">
        <authorList>
            <person name="de Groot N.N."/>
        </authorList>
    </citation>
    <scope>NUCLEOTIDE SEQUENCE [LARGE SCALE GENOMIC DNA]</scope>
    <source>
        <strain evidence="10 11">DSM 2784</strain>
    </source>
</reference>
<dbReference type="PROSITE" id="PS01347">
    <property type="entry name" value="MRAY_1"/>
    <property type="match status" value="1"/>
</dbReference>
<feature type="transmembrane region" description="Helical" evidence="7">
    <location>
        <begin position="221"/>
        <end position="240"/>
    </location>
</feature>
<name>A0A1G5RT59_9FIRM</name>
<dbReference type="EC" id="2.7.8.13" evidence="7 8"/>
<organism evidence="10 11">
    <name type="scientific">Acidaminobacter hydrogenoformans DSM 2784</name>
    <dbReference type="NCBI Taxonomy" id="1120920"/>
    <lineage>
        <taxon>Bacteria</taxon>
        <taxon>Bacillati</taxon>
        <taxon>Bacillota</taxon>
        <taxon>Clostridia</taxon>
        <taxon>Peptostreptococcales</taxon>
        <taxon>Acidaminobacteraceae</taxon>
        <taxon>Acidaminobacter</taxon>
    </lineage>
</organism>
<keyword evidence="4 7" id="KW-0812">Transmembrane</keyword>
<feature type="transmembrane region" description="Helical" evidence="7">
    <location>
        <begin position="148"/>
        <end position="166"/>
    </location>
</feature>
<comment type="subcellular location">
    <subcellularLocation>
        <location evidence="7">Cell membrane</location>
        <topology evidence="7">Multi-pass membrane protein</topology>
    </subcellularLocation>
    <subcellularLocation>
        <location evidence="1">Membrane</location>
        <topology evidence="1">Multi-pass membrane protein</topology>
    </subcellularLocation>
</comment>
<sequence length="317" mass="33950">MIQSYLLAALMTLAVGIALGYALIPLLRKMKFGQSIREEGPKAHLAKSGTPTMGGLIFMTAVTGIVLLRGEFGPEVRLFMLLFLGLGAVGFADDYLKISRKKNLGLRAWQKLVGQFAAALAGAWYAGAAFGTEILIPGITQSFDLGPVYFPFVVFVILALSNGINLTDGLDGLAGSVTVLVAVTIGIISYRTGAHSNGLLACILAGGLLAFLFFNRYPAKVFMGDVGSLALGGAVTALSLSTGTVLWILIFGIIYVIETLSVILQVGSFKLTKKRLFKMAPIHHHFELTGWHETKVVWIFNAVTALGCVISLWLLRL</sequence>
<dbReference type="GO" id="GO:0051301">
    <property type="term" value="P:cell division"/>
    <property type="evidence" value="ECO:0007669"/>
    <property type="project" value="UniProtKB-KW"/>
</dbReference>
<dbReference type="EMBL" id="FMWL01000002">
    <property type="protein sequence ID" value="SCZ77028.1"/>
    <property type="molecule type" value="Genomic_DNA"/>
</dbReference>
<protein>
    <recommendedName>
        <fullName evidence="7 8">Phospho-N-acetylmuramoyl-pentapeptide-transferase</fullName>
        <ecNumber evidence="7 8">2.7.8.13</ecNumber>
    </recommendedName>
    <alternativeName>
        <fullName evidence="7">UDP-MurNAc-pentapeptide phosphotransferase</fullName>
    </alternativeName>
</protein>
<dbReference type="GO" id="GO:0008360">
    <property type="term" value="P:regulation of cell shape"/>
    <property type="evidence" value="ECO:0007669"/>
    <property type="project" value="UniProtKB-KW"/>
</dbReference>
<dbReference type="PANTHER" id="PTHR22926">
    <property type="entry name" value="PHOSPHO-N-ACETYLMURAMOYL-PENTAPEPTIDE-TRANSFERASE"/>
    <property type="match status" value="1"/>
</dbReference>
<accession>A0A1G5RT59</accession>
<dbReference type="Pfam" id="PF00953">
    <property type="entry name" value="Glycos_transf_4"/>
    <property type="match status" value="1"/>
</dbReference>
<dbReference type="InterPro" id="IPR003524">
    <property type="entry name" value="PNAcMuramoyl-5peptid_Trfase"/>
</dbReference>
<dbReference type="Pfam" id="PF10555">
    <property type="entry name" value="MraY_sig1"/>
    <property type="match status" value="1"/>
</dbReference>
<keyword evidence="7" id="KW-0133">Cell shape</keyword>
<gene>
    <name evidence="7" type="primary">mraY</name>
    <name evidence="10" type="ORF">SAMN03080599_00527</name>
</gene>
<feature type="transmembrane region" description="Helical" evidence="7">
    <location>
        <begin position="246"/>
        <end position="269"/>
    </location>
</feature>
<evidence type="ECO:0000313" key="10">
    <source>
        <dbReference type="EMBL" id="SCZ77028.1"/>
    </source>
</evidence>
<evidence type="ECO:0000256" key="2">
    <source>
        <dbReference type="ARBA" id="ARBA00005583"/>
    </source>
</evidence>
<feature type="transmembrane region" description="Helical" evidence="7">
    <location>
        <begin position="173"/>
        <end position="190"/>
    </location>
</feature>
<evidence type="ECO:0000256" key="6">
    <source>
        <dbReference type="ARBA" id="ARBA00023136"/>
    </source>
</evidence>
<dbReference type="GO" id="GO:0008963">
    <property type="term" value="F:phospho-N-acetylmuramoyl-pentapeptide-transferase activity"/>
    <property type="evidence" value="ECO:0007669"/>
    <property type="project" value="UniProtKB-UniRule"/>
</dbReference>
<dbReference type="STRING" id="1120920.SAMN03080599_00527"/>